<comment type="caution">
    <text evidence="1">The sequence shown here is derived from an EMBL/GenBank/DDBJ whole genome shotgun (WGS) entry which is preliminary data.</text>
</comment>
<gene>
    <name evidence="1" type="ORF">CHARACLAT_008792</name>
</gene>
<protein>
    <submittedName>
        <fullName evidence="1">Uncharacterized protein</fullName>
    </submittedName>
</protein>
<sequence length="94" mass="10566">MSAYQQGDVRALASPARFPWGSAWREACLLECGVFIQTVTLREVRSSSVPGCAGMRDNKDRTLTESHEEQMMCRSRQGPYPMNTVCIPRARKCP</sequence>
<keyword evidence="2" id="KW-1185">Reference proteome</keyword>
<evidence type="ECO:0000313" key="2">
    <source>
        <dbReference type="Proteomes" id="UP001352852"/>
    </source>
</evidence>
<proteinExistence type="predicted"/>
<accession>A0ABU7E8A9</accession>
<dbReference type="EMBL" id="JAHUTJ010049704">
    <property type="protein sequence ID" value="MED6283444.1"/>
    <property type="molecule type" value="Genomic_DNA"/>
</dbReference>
<name>A0ABU7E8A9_9TELE</name>
<dbReference type="Proteomes" id="UP001352852">
    <property type="component" value="Unassembled WGS sequence"/>
</dbReference>
<evidence type="ECO:0000313" key="1">
    <source>
        <dbReference type="EMBL" id="MED6283444.1"/>
    </source>
</evidence>
<reference evidence="1 2" key="1">
    <citation type="submission" date="2021-06" db="EMBL/GenBank/DDBJ databases">
        <authorList>
            <person name="Palmer J.M."/>
        </authorList>
    </citation>
    <scope>NUCLEOTIDE SEQUENCE [LARGE SCALE GENOMIC DNA]</scope>
    <source>
        <strain evidence="1 2">CL_MEX2019</strain>
        <tissue evidence="1">Muscle</tissue>
    </source>
</reference>
<organism evidence="1 2">
    <name type="scientific">Characodon lateralis</name>
    <dbReference type="NCBI Taxonomy" id="208331"/>
    <lineage>
        <taxon>Eukaryota</taxon>
        <taxon>Metazoa</taxon>
        <taxon>Chordata</taxon>
        <taxon>Craniata</taxon>
        <taxon>Vertebrata</taxon>
        <taxon>Euteleostomi</taxon>
        <taxon>Actinopterygii</taxon>
        <taxon>Neopterygii</taxon>
        <taxon>Teleostei</taxon>
        <taxon>Neoteleostei</taxon>
        <taxon>Acanthomorphata</taxon>
        <taxon>Ovalentaria</taxon>
        <taxon>Atherinomorphae</taxon>
        <taxon>Cyprinodontiformes</taxon>
        <taxon>Goodeidae</taxon>
        <taxon>Characodon</taxon>
    </lineage>
</organism>